<evidence type="ECO:0000256" key="6">
    <source>
        <dbReference type="ARBA" id="ARBA00022967"/>
    </source>
</evidence>
<evidence type="ECO:0000256" key="7">
    <source>
        <dbReference type="ARBA" id="ARBA00023136"/>
    </source>
</evidence>
<dbReference type="GO" id="GO:0043215">
    <property type="term" value="P:daunorubicin transport"/>
    <property type="evidence" value="ECO:0007669"/>
    <property type="project" value="InterPro"/>
</dbReference>
<gene>
    <name evidence="10" type="ORF">ERL59_03485</name>
</gene>
<evidence type="ECO:0000256" key="5">
    <source>
        <dbReference type="ARBA" id="ARBA00022840"/>
    </source>
</evidence>
<dbReference type="SUPFAM" id="SSF52540">
    <property type="entry name" value="P-loop containing nucleoside triphosphate hydrolases"/>
    <property type="match status" value="1"/>
</dbReference>
<dbReference type="Pfam" id="PF13732">
    <property type="entry name" value="DrrA1-3_C"/>
    <property type="match status" value="1"/>
</dbReference>
<proteinExistence type="inferred from homology"/>
<dbReference type="AlphaFoldDB" id="A0A6N9PYY4"/>
<evidence type="ECO:0000256" key="8">
    <source>
        <dbReference type="ARBA" id="ARBA00049985"/>
    </source>
</evidence>
<organism evidence="10 11">
    <name type="scientific">Chengkuizengella marina</name>
    <dbReference type="NCBI Taxonomy" id="2507566"/>
    <lineage>
        <taxon>Bacteria</taxon>
        <taxon>Bacillati</taxon>
        <taxon>Bacillota</taxon>
        <taxon>Bacilli</taxon>
        <taxon>Bacillales</taxon>
        <taxon>Paenibacillaceae</taxon>
        <taxon>Chengkuizengella</taxon>
    </lineage>
</organism>
<dbReference type="NCBIfam" id="TIGR01188">
    <property type="entry name" value="drrA"/>
    <property type="match status" value="1"/>
</dbReference>
<evidence type="ECO:0000256" key="3">
    <source>
        <dbReference type="ARBA" id="ARBA00022475"/>
    </source>
</evidence>
<sequence length="320" mass="35731">MVVQNLVKTFKGDVKAIKDISFEVREGEFFAFLGPNGAGKSTTIQVLTTLLNPTSGSAVVSGFNVQKDPFSIRRKIGVALQETGIDPSLTGRELLHLQARLFGFSKSDAKKRAQELLELINLTDDADRKVGKYSGGMRRRLDLSLCLVHRPKILFLDEPTTGLDPYNRNAIWDEIRTLNRQFGATIFLTTQYLEEADQLADRISIINKGEIVASGTSQQLKKTVGMDVIELTFHQREDAEKAKDVLEPWMKDFRLTNEELTLYVDNGAIFLPEMVRKLDGEGIPPVSLNLAPPTLDDVFLRVTGDHLEEKGNRQEGVVSK</sequence>
<keyword evidence="5 10" id="KW-0067">ATP-binding</keyword>
<evidence type="ECO:0000256" key="4">
    <source>
        <dbReference type="ARBA" id="ARBA00022741"/>
    </source>
</evidence>
<feature type="domain" description="ABC transporter" evidence="9">
    <location>
        <begin position="1"/>
        <end position="233"/>
    </location>
</feature>
<protein>
    <submittedName>
        <fullName evidence="10">ATP-binding cassette domain-containing protein</fullName>
    </submittedName>
</protein>
<dbReference type="InterPro" id="IPR003593">
    <property type="entry name" value="AAA+_ATPase"/>
</dbReference>
<keyword evidence="7" id="KW-0472">Membrane</keyword>
<evidence type="ECO:0000256" key="2">
    <source>
        <dbReference type="ARBA" id="ARBA00022448"/>
    </source>
</evidence>
<dbReference type="GO" id="GO:0005524">
    <property type="term" value="F:ATP binding"/>
    <property type="evidence" value="ECO:0007669"/>
    <property type="project" value="UniProtKB-KW"/>
</dbReference>
<dbReference type="InterPro" id="IPR025302">
    <property type="entry name" value="DrrA1/2-like_C"/>
</dbReference>
<dbReference type="PROSITE" id="PS00211">
    <property type="entry name" value="ABC_TRANSPORTER_1"/>
    <property type="match status" value="1"/>
</dbReference>
<comment type="subcellular location">
    <subcellularLocation>
        <location evidence="1">Cell membrane</location>
        <topology evidence="1">Peripheral membrane protein</topology>
        <orientation evidence="1">Cytoplasmic side</orientation>
    </subcellularLocation>
</comment>
<evidence type="ECO:0000313" key="11">
    <source>
        <dbReference type="Proteomes" id="UP000448943"/>
    </source>
</evidence>
<dbReference type="Proteomes" id="UP000448943">
    <property type="component" value="Unassembled WGS sequence"/>
</dbReference>
<dbReference type="InterPro" id="IPR027417">
    <property type="entry name" value="P-loop_NTPase"/>
</dbReference>
<dbReference type="PROSITE" id="PS50893">
    <property type="entry name" value="ABC_TRANSPORTER_2"/>
    <property type="match status" value="1"/>
</dbReference>
<name>A0A6N9PYY4_9BACL</name>
<dbReference type="InterPro" id="IPR005894">
    <property type="entry name" value="DrrA"/>
</dbReference>
<keyword evidence="6" id="KW-1278">Translocase</keyword>
<dbReference type="InterPro" id="IPR050763">
    <property type="entry name" value="ABC_transporter_ATP-binding"/>
</dbReference>
<dbReference type="InterPro" id="IPR017871">
    <property type="entry name" value="ABC_transporter-like_CS"/>
</dbReference>
<evidence type="ECO:0000256" key="1">
    <source>
        <dbReference type="ARBA" id="ARBA00004413"/>
    </source>
</evidence>
<evidence type="ECO:0000313" key="10">
    <source>
        <dbReference type="EMBL" id="NBI28022.1"/>
    </source>
</evidence>
<keyword evidence="2" id="KW-0813">Transport</keyword>
<keyword evidence="4" id="KW-0547">Nucleotide-binding</keyword>
<dbReference type="InterPro" id="IPR003439">
    <property type="entry name" value="ABC_transporter-like_ATP-bd"/>
</dbReference>
<dbReference type="OrthoDB" id="9804819at2"/>
<dbReference type="Pfam" id="PF00005">
    <property type="entry name" value="ABC_tran"/>
    <property type="match status" value="1"/>
</dbReference>
<reference evidence="10 11" key="1">
    <citation type="submission" date="2019-01" db="EMBL/GenBank/DDBJ databases">
        <title>Chengkuizengella sp. nov., isolated from deep-sea sediment of East Pacific Ocean.</title>
        <authorList>
            <person name="Yang J."/>
            <person name="Lai Q."/>
            <person name="Shao Z."/>
        </authorList>
    </citation>
    <scope>NUCLEOTIDE SEQUENCE [LARGE SCALE GENOMIC DNA]</scope>
    <source>
        <strain evidence="10 11">YPA3-1-1</strain>
    </source>
</reference>
<dbReference type="GO" id="GO:0005886">
    <property type="term" value="C:plasma membrane"/>
    <property type="evidence" value="ECO:0007669"/>
    <property type="project" value="UniProtKB-SubCell"/>
</dbReference>
<dbReference type="GO" id="GO:1900753">
    <property type="term" value="P:doxorubicin transport"/>
    <property type="evidence" value="ECO:0007669"/>
    <property type="project" value="InterPro"/>
</dbReference>
<keyword evidence="3" id="KW-1003">Cell membrane</keyword>
<accession>A0A6N9PYY4</accession>
<comment type="caution">
    <text evidence="10">The sequence shown here is derived from an EMBL/GenBank/DDBJ whole genome shotgun (WGS) entry which is preliminary data.</text>
</comment>
<dbReference type="Gene3D" id="3.40.50.300">
    <property type="entry name" value="P-loop containing nucleotide triphosphate hydrolases"/>
    <property type="match status" value="1"/>
</dbReference>
<evidence type="ECO:0000259" key="9">
    <source>
        <dbReference type="PROSITE" id="PS50893"/>
    </source>
</evidence>
<dbReference type="EMBL" id="SIJB01000007">
    <property type="protein sequence ID" value="NBI28022.1"/>
    <property type="molecule type" value="Genomic_DNA"/>
</dbReference>
<dbReference type="PANTHER" id="PTHR42711">
    <property type="entry name" value="ABC TRANSPORTER ATP-BINDING PROTEIN"/>
    <property type="match status" value="1"/>
</dbReference>
<dbReference type="SMART" id="SM00382">
    <property type="entry name" value="AAA"/>
    <property type="match status" value="1"/>
</dbReference>
<comment type="similarity">
    <text evidence="8">Belongs to the ABC transporter superfamily. Drug exporter-1 (DrugE1) (TC 3.A.1.105) family.</text>
</comment>
<dbReference type="GO" id="GO:0016887">
    <property type="term" value="F:ATP hydrolysis activity"/>
    <property type="evidence" value="ECO:0007669"/>
    <property type="project" value="InterPro"/>
</dbReference>
<keyword evidence="11" id="KW-1185">Reference proteome</keyword>
<dbReference type="PANTHER" id="PTHR42711:SF19">
    <property type="entry name" value="DOXORUBICIN RESISTANCE ATP-BINDING PROTEIN DRRA"/>
    <property type="match status" value="1"/>
</dbReference>